<keyword evidence="6" id="KW-1185">Reference proteome</keyword>
<dbReference type="PROSITE" id="PS00041">
    <property type="entry name" value="HTH_ARAC_FAMILY_1"/>
    <property type="match status" value="1"/>
</dbReference>
<keyword evidence="3" id="KW-0804">Transcription</keyword>
<dbReference type="Pfam" id="PF06719">
    <property type="entry name" value="AraC_N"/>
    <property type="match status" value="1"/>
</dbReference>
<dbReference type="PANTHER" id="PTHR43436">
    <property type="entry name" value="ARAC-FAMILY TRANSCRIPTIONAL REGULATOR"/>
    <property type="match status" value="1"/>
</dbReference>
<dbReference type="InterPro" id="IPR009057">
    <property type="entry name" value="Homeodomain-like_sf"/>
</dbReference>
<accession>A0ABS7WX40</accession>
<evidence type="ECO:0000256" key="3">
    <source>
        <dbReference type="ARBA" id="ARBA00023163"/>
    </source>
</evidence>
<evidence type="ECO:0000259" key="4">
    <source>
        <dbReference type="PROSITE" id="PS01124"/>
    </source>
</evidence>
<dbReference type="PROSITE" id="PS01124">
    <property type="entry name" value="HTH_ARAC_FAMILY_2"/>
    <property type="match status" value="1"/>
</dbReference>
<evidence type="ECO:0000313" key="6">
    <source>
        <dbReference type="Proteomes" id="UP001319883"/>
    </source>
</evidence>
<evidence type="ECO:0000256" key="1">
    <source>
        <dbReference type="ARBA" id="ARBA00023015"/>
    </source>
</evidence>
<protein>
    <submittedName>
        <fullName evidence="5">AraC family transcriptional regulator</fullName>
    </submittedName>
</protein>
<name>A0ABS7WX40_9GAMM</name>
<keyword evidence="1" id="KW-0805">Transcription regulation</keyword>
<sequence length="315" mass="34544">MTTLTASPDASPATATPARLQHMAALIAPLVDGDGFLPTALPGVQLIASHCGHARTPLIYEPSLIIIVQGGKIGYLNERVIHYGAGHYLVQALPLPFECETQASDREPLLGVSIRLDRLMLGELARPWLRAGQERPAGPPTPMAAVPLEGRMAENVTRLLDCLHDPLLADTLGEARLREVVFEALRGPQGESLLQLLATSGQYARIGEALDFLHRHYAQPLTVDRLAEQVSMSASHFHHHFKRTTHLAPMQYLKRLRLLKARSLLDQQGWQVGRTATAVGYQSPSQFSRDYKRYFGLSPGAERRRPLDAAGVTGP</sequence>
<dbReference type="InterPro" id="IPR018060">
    <property type="entry name" value="HTH_AraC"/>
</dbReference>
<proteinExistence type="predicted"/>
<evidence type="ECO:0000256" key="2">
    <source>
        <dbReference type="ARBA" id="ARBA00023125"/>
    </source>
</evidence>
<evidence type="ECO:0000313" key="5">
    <source>
        <dbReference type="EMBL" id="MBZ9566321.1"/>
    </source>
</evidence>
<dbReference type="Pfam" id="PF12833">
    <property type="entry name" value="HTH_18"/>
    <property type="match status" value="1"/>
</dbReference>
<feature type="domain" description="HTH araC/xylS-type" evidence="4">
    <location>
        <begin position="207"/>
        <end position="305"/>
    </location>
</feature>
<keyword evidence="2" id="KW-0238">DNA-binding</keyword>
<dbReference type="Proteomes" id="UP001319883">
    <property type="component" value="Unassembled WGS sequence"/>
</dbReference>
<organism evidence="5 6">
    <name type="scientific">Modicisalibacter tunisiensis</name>
    <dbReference type="NCBI Taxonomy" id="390637"/>
    <lineage>
        <taxon>Bacteria</taxon>
        <taxon>Pseudomonadati</taxon>
        <taxon>Pseudomonadota</taxon>
        <taxon>Gammaproteobacteria</taxon>
        <taxon>Oceanospirillales</taxon>
        <taxon>Halomonadaceae</taxon>
        <taxon>Modicisalibacter</taxon>
    </lineage>
</organism>
<reference evidence="5 6" key="1">
    <citation type="submission" date="2021-05" db="EMBL/GenBank/DDBJ databases">
        <title>Petroleum and Energy Research Collection (APPE): ex situ preservation of microbial diversity associated with the oil industry and exploitation of its biotechnological potential.</title>
        <authorList>
            <person name="Paixao C.T.M."/>
            <person name="Gomes M.B."/>
            <person name="Oliveira V.M."/>
        </authorList>
    </citation>
    <scope>NUCLEOTIDE SEQUENCE [LARGE SCALE GENOMIC DNA]</scope>
    <source>
        <strain evidence="5 6">LIT2</strain>
    </source>
</reference>
<comment type="caution">
    <text evidence="5">The sequence shown here is derived from an EMBL/GenBank/DDBJ whole genome shotgun (WGS) entry which is preliminary data.</text>
</comment>
<dbReference type="EMBL" id="JAGXFD010000001">
    <property type="protein sequence ID" value="MBZ9566321.1"/>
    <property type="molecule type" value="Genomic_DNA"/>
</dbReference>
<dbReference type="SMART" id="SM00342">
    <property type="entry name" value="HTH_ARAC"/>
    <property type="match status" value="1"/>
</dbReference>
<dbReference type="InterPro" id="IPR018062">
    <property type="entry name" value="HTH_AraC-typ_CS"/>
</dbReference>
<dbReference type="Gene3D" id="1.10.10.60">
    <property type="entry name" value="Homeodomain-like"/>
    <property type="match status" value="2"/>
</dbReference>
<dbReference type="RefSeq" id="WP_224416590.1">
    <property type="nucleotide sequence ID" value="NZ_JAGXFC010000001.1"/>
</dbReference>
<dbReference type="PANTHER" id="PTHR43436:SF2">
    <property type="entry name" value="ARAC_XYLS FAMILY TRANSCRIPTIONAL REGULATOR"/>
    <property type="match status" value="1"/>
</dbReference>
<gene>
    <name evidence="5" type="ORF">KGQ91_01255</name>
</gene>
<dbReference type="SUPFAM" id="SSF46689">
    <property type="entry name" value="Homeodomain-like"/>
    <property type="match status" value="2"/>
</dbReference>
<dbReference type="InterPro" id="IPR009594">
    <property type="entry name" value="Tscrpt_reg_HTH_AraC_N"/>
</dbReference>